<proteinExistence type="predicted"/>
<sequence>MALFVFEYQAFLCWIYTTIRFADFTSEMERHFRDMKEHHRLLLSVLPPRSEPFLLAMLRFSQMCLEYAAFCDDEALQWCRLAYVRNLPRKKSSASNTMRSASSLSSSSSSSEIDEILSRRDSERIASMLQDLRSNISEIELGMALSVDDISDEKLVH</sequence>
<dbReference type="Proteomes" id="UP000267027">
    <property type="component" value="Unassembled WGS sequence"/>
</dbReference>
<dbReference type="WBParaSite" id="ACOC_0000249801-mRNA-1">
    <property type="protein sequence ID" value="ACOC_0000249801-mRNA-1"/>
    <property type="gene ID" value="ACOC_0000249801"/>
</dbReference>
<organism evidence="3">
    <name type="scientific">Angiostrongylus costaricensis</name>
    <name type="common">Nematode worm</name>
    <dbReference type="NCBI Taxonomy" id="334426"/>
    <lineage>
        <taxon>Eukaryota</taxon>
        <taxon>Metazoa</taxon>
        <taxon>Ecdysozoa</taxon>
        <taxon>Nematoda</taxon>
        <taxon>Chromadorea</taxon>
        <taxon>Rhabditida</taxon>
        <taxon>Rhabditina</taxon>
        <taxon>Rhabditomorpha</taxon>
        <taxon>Strongyloidea</taxon>
        <taxon>Metastrongylidae</taxon>
        <taxon>Angiostrongylus</taxon>
    </lineage>
</organism>
<dbReference type="OrthoDB" id="5842678at2759"/>
<name>A0A0R3PEJ5_ANGCS</name>
<dbReference type="OMA" id="SQMCLEY"/>
<reference evidence="3" key="1">
    <citation type="submission" date="2017-02" db="UniProtKB">
        <authorList>
            <consortium name="WormBaseParasite"/>
        </authorList>
    </citation>
    <scope>IDENTIFICATION</scope>
</reference>
<reference evidence="1 2" key="2">
    <citation type="submission" date="2018-11" db="EMBL/GenBank/DDBJ databases">
        <authorList>
            <consortium name="Pathogen Informatics"/>
        </authorList>
    </citation>
    <scope>NUCLEOTIDE SEQUENCE [LARGE SCALE GENOMIC DNA]</scope>
    <source>
        <strain evidence="1 2">Costa Rica</strain>
    </source>
</reference>
<gene>
    <name evidence="1" type="ORF">ACOC_LOCUS2499</name>
</gene>
<dbReference type="AlphaFoldDB" id="A0A0R3PEJ5"/>
<keyword evidence="2" id="KW-1185">Reference proteome</keyword>
<evidence type="ECO:0000313" key="1">
    <source>
        <dbReference type="EMBL" id="VDM54084.1"/>
    </source>
</evidence>
<dbReference type="EMBL" id="UYYA01000513">
    <property type="protein sequence ID" value="VDM54084.1"/>
    <property type="molecule type" value="Genomic_DNA"/>
</dbReference>
<accession>A0A0R3PEJ5</accession>
<protein>
    <submittedName>
        <fullName evidence="3">Protein MAK10 homolog</fullName>
    </submittedName>
</protein>
<evidence type="ECO:0000313" key="2">
    <source>
        <dbReference type="Proteomes" id="UP000267027"/>
    </source>
</evidence>
<evidence type="ECO:0000313" key="3">
    <source>
        <dbReference type="WBParaSite" id="ACOC_0000249801-mRNA-1"/>
    </source>
</evidence>